<dbReference type="GO" id="GO:0043103">
    <property type="term" value="P:hypoxanthine salvage"/>
    <property type="evidence" value="ECO:0007669"/>
    <property type="project" value="TreeGrafter"/>
</dbReference>
<evidence type="ECO:0000256" key="1">
    <source>
        <dbReference type="ARBA" id="ARBA00001947"/>
    </source>
</evidence>
<name>A0A210QKP7_MIZYE</name>
<dbReference type="GO" id="GO:0009168">
    <property type="term" value="P:purine ribonucleoside monophosphate biosynthetic process"/>
    <property type="evidence" value="ECO:0007669"/>
    <property type="project" value="InterPro"/>
</dbReference>
<dbReference type="STRING" id="6573.A0A210QKP7"/>
<dbReference type="InterPro" id="IPR006650">
    <property type="entry name" value="A/AMP_deam_AS"/>
</dbReference>
<dbReference type="NCBIfam" id="TIGR01430">
    <property type="entry name" value="aden_deam"/>
    <property type="match status" value="1"/>
</dbReference>
<comment type="similarity">
    <text evidence="3">Belongs to the metallo-dependent hydrolases superfamily. Adenosine and AMP deaminases family.</text>
</comment>
<accession>A0A210QKP7</accession>
<evidence type="ECO:0000256" key="3">
    <source>
        <dbReference type="ARBA" id="ARBA00006676"/>
    </source>
</evidence>
<dbReference type="GO" id="GO:0005829">
    <property type="term" value="C:cytosol"/>
    <property type="evidence" value="ECO:0007669"/>
    <property type="project" value="TreeGrafter"/>
</dbReference>
<sequence>MTTTARDKFSYKVELHIHLDGAIRSETVLDISKTKDRPIISTDEDGKQTIITDQETLDKEIVIKTPCSLKAFLHTFNVFMPIIAGDRDAVFRIAYEFCEDCANSGIRYVEVRYNPHLLSNSLEKPDYALTRGDFSPRDVVATVCDALEKGSIDFNLTVNSILCCMTHKPEWSAEIVDLCKEFKHRGVVAIDSAGQDFIPGKDPQLCSHKIAFKKAYDNGIHRTVHAGENGPSEGVREALDHMYAERIGHGYHVTDDPDLYNRCKKDCVHFEICPASSIITGACPVDIQKHPLIRFANEGLNFSLNTDDPIILDNMLADDYLMAGQMGLSDEQIIKSIFNAARASFATVEQRKKLLADLVDVYGEH</sequence>
<evidence type="ECO:0000256" key="6">
    <source>
        <dbReference type="ARBA" id="ARBA00022723"/>
    </source>
</evidence>
<evidence type="ECO:0000313" key="10">
    <source>
        <dbReference type="EMBL" id="OWF49310.1"/>
    </source>
</evidence>
<keyword evidence="11" id="KW-1185">Reference proteome</keyword>
<dbReference type="SUPFAM" id="SSF51556">
    <property type="entry name" value="Metallo-dependent hydrolases"/>
    <property type="match status" value="1"/>
</dbReference>
<proteinExistence type="inferred from homology"/>
<dbReference type="InterPro" id="IPR032466">
    <property type="entry name" value="Metal_Hydrolase"/>
</dbReference>
<reference evidence="10 11" key="1">
    <citation type="journal article" date="2017" name="Nat. Ecol. Evol.">
        <title>Scallop genome provides insights into evolution of bilaterian karyotype and development.</title>
        <authorList>
            <person name="Wang S."/>
            <person name="Zhang J."/>
            <person name="Jiao W."/>
            <person name="Li J."/>
            <person name="Xun X."/>
            <person name="Sun Y."/>
            <person name="Guo X."/>
            <person name="Huan P."/>
            <person name="Dong B."/>
            <person name="Zhang L."/>
            <person name="Hu X."/>
            <person name="Sun X."/>
            <person name="Wang J."/>
            <person name="Zhao C."/>
            <person name="Wang Y."/>
            <person name="Wang D."/>
            <person name="Huang X."/>
            <person name="Wang R."/>
            <person name="Lv J."/>
            <person name="Li Y."/>
            <person name="Zhang Z."/>
            <person name="Liu B."/>
            <person name="Lu W."/>
            <person name="Hui Y."/>
            <person name="Liang J."/>
            <person name="Zhou Z."/>
            <person name="Hou R."/>
            <person name="Li X."/>
            <person name="Liu Y."/>
            <person name="Li H."/>
            <person name="Ning X."/>
            <person name="Lin Y."/>
            <person name="Zhao L."/>
            <person name="Xing Q."/>
            <person name="Dou J."/>
            <person name="Li Y."/>
            <person name="Mao J."/>
            <person name="Guo H."/>
            <person name="Dou H."/>
            <person name="Li T."/>
            <person name="Mu C."/>
            <person name="Jiang W."/>
            <person name="Fu Q."/>
            <person name="Fu X."/>
            <person name="Miao Y."/>
            <person name="Liu J."/>
            <person name="Yu Q."/>
            <person name="Li R."/>
            <person name="Liao H."/>
            <person name="Li X."/>
            <person name="Kong Y."/>
            <person name="Jiang Z."/>
            <person name="Chourrout D."/>
            <person name="Li R."/>
            <person name="Bao Z."/>
        </authorList>
    </citation>
    <scope>NUCLEOTIDE SEQUENCE [LARGE SCALE GENOMIC DNA]</scope>
    <source>
        <strain evidence="10 11">PY_sf001</strain>
    </source>
</reference>
<dbReference type="AlphaFoldDB" id="A0A210QKP7"/>
<comment type="cofactor">
    <cofactor evidence="1">
        <name>Zn(2+)</name>
        <dbReference type="ChEBI" id="CHEBI:29105"/>
    </cofactor>
</comment>
<gene>
    <name evidence="10" type="ORF">KP79_PYT23372</name>
</gene>
<dbReference type="PANTHER" id="PTHR11409">
    <property type="entry name" value="ADENOSINE DEAMINASE"/>
    <property type="match status" value="1"/>
</dbReference>
<evidence type="ECO:0000256" key="4">
    <source>
        <dbReference type="ARBA" id="ARBA00012784"/>
    </source>
</evidence>
<dbReference type="Gene3D" id="3.20.20.140">
    <property type="entry name" value="Metal-dependent hydrolases"/>
    <property type="match status" value="1"/>
</dbReference>
<dbReference type="EMBL" id="NEDP02003184">
    <property type="protein sequence ID" value="OWF49310.1"/>
    <property type="molecule type" value="Genomic_DNA"/>
</dbReference>
<dbReference type="PROSITE" id="PS00485">
    <property type="entry name" value="A_DEAMINASE"/>
    <property type="match status" value="1"/>
</dbReference>
<dbReference type="InterPro" id="IPR006330">
    <property type="entry name" value="Ado/ade_deaminase"/>
</dbReference>
<evidence type="ECO:0000313" key="11">
    <source>
        <dbReference type="Proteomes" id="UP000242188"/>
    </source>
</evidence>
<dbReference type="GO" id="GO:0046103">
    <property type="term" value="P:inosine biosynthetic process"/>
    <property type="evidence" value="ECO:0007669"/>
    <property type="project" value="TreeGrafter"/>
</dbReference>
<dbReference type="GO" id="GO:0004000">
    <property type="term" value="F:adenosine deaminase activity"/>
    <property type="evidence" value="ECO:0007669"/>
    <property type="project" value="TreeGrafter"/>
</dbReference>
<feature type="domain" description="Adenosine deaminase" evidence="9">
    <location>
        <begin position="12"/>
        <end position="358"/>
    </location>
</feature>
<keyword evidence="7" id="KW-0378">Hydrolase</keyword>
<dbReference type="InterPro" id="IPR001365">
    <property type="entry name" value="A_deaminase_dom"/>
</dbReference>
<dbReference type="EC" id="3.5.4.4" evidence="4"/>
<keyword evidence="8" id="KW-0862">Zinc</keyword>
<keyword evidence="6" id="KW-0479">Metal-binding</keyword>
<evidence type="ECO:0000256" key="7">
    <source>
        <dbReference type="ARBA" id="ARBA00022801"/>
    </source>
</evidence>
<dbReference type="OrthoDB" id="272271at2759"/>
<evidence type="ECO:0000256" key="5">
    <source>
        <dbReference type="ARBA" id="ARBA00018099"/>
    </source>
</evidence>
<comment type="caution">
    <text evidence="10">The sequence shown here is derived from an EMBL/GenBank/DDBJ whole genome shotgun (WGS) entry which is preliminary data.</text>
</comment>
<dbReference type="GO" id="GO:0046872">
    <property type="term" value="F:metal ion binding"/>
    <property type="evidence" value="ECO:0007669"/>
    <property type="project" value="UniProtKB-KW"/>
</dbReference>
<dbReference type="GO" id="GO:0006154">
    <property type="term" value="P:adenosine catabolic process"/>
    <property type="evidence" value="ECO:0007669"/>
    <property type="project" value="TreeGrafter"/>
</dbReference>
<protein>
    <recommendedName>
        <fullName evidence="5">Adenosine deaminase</fullName>
        <ecNumber evidence="4">3.5.4.4</ecNumber>
    </recommendedName>
</protein>
<organism evidence="10 11">
    <name type="scientific">Mizuhopecten yessoensis</name>
    <name type="common">Japanese scallop</name>
    <name type="synonym">Patinopecten yessoensis</name>
    <dbReference type="NCBI Taxonomy" id="6573"/>
    <lineage>
        <taxon>Eukaryota</taxon>
        <taxon>Metazoa</taxon>
        <taxon>Spiralia</taxon>
        <taxon>Lophotrochozoa</taxon>
        <taxon>Mollusca</taxon>
        <taxon>Bivalvia</taxon>
        <taxon>Autobranchia</taxon>
        <taxon>Pteriomorphia</taxon>
        <taxon>Pectinida</taxon>
        <taxon>Pectinoidea</taxon>
        <taxon>Pectinidae</taxon>
        <taxon>Mizuhopecten</taxon>
    </lineage>
</organism>
<dbReference type="Proteomes" id="UP000242188">
    <property type="component" value="Unassembled WGS sequence"/>
</dbReference>
<evidence type="ECO:0000256" key="2">
    <source>
        <dbReference type="ARBA" id="ARBA00004296"/>
    </source>
</evidence>
<dbReference type="PANTHER" id="PTHR11409:SF43">
    <property type="entry name" value="ADENOSINE DEAMINASE"/>
    <property type="match status" value="1"/>
</dbReference>
<evidence type="ECO:0000256" key="8">
    <source>
        <dbReference type="ARBA" id="ARBA00022833"/>
    </source>
</evidence>
<comment type="subcellular location">
    <subcellularLocation>
        <location evidence="2">Cell membrane</location>
        <topology evidence="2">Peripheral membrane protein</topology>
        <orientation evidence="2">Extracellular side</orientation>
    </subcellularLocation>
</comment>
<dbReference type="Pfam" id="PF00962">
    <property type="entry name" value="A_deaminase"/>
    <property type="match status" value="1"/>
</dbReference>
<evidence type="ECO:0000259" key="9">
    <source>
        <dbReference type="Pfam" id="PF00962"/>
    </source>
</evidence>
<dbReference type="GO" id="GO:0060169">
    <property type="term" value="P:negative regulation of adenosine receptor signaling pathway"/>
    <property type="evidence" value="ECO:0007669"/>
    <property type="project" value="TreeGrafter"/>
</dbReference>
<dbReference type="GO" id="GO:0009897">
    <property type="term" value="C:external side of plasma membrane"/>
    <property type="evidence" value="ECO:0007669"/>
    <property type="project" value="TreeGrafter"/>
</dbReference>